<protein>
    <submittedName>
        <fullName evidence="1">3219_t:CDS:1</fullName>
    </submittedName>
</protein>
<accession>A0A9W4X348</accession>
<name>A0A9W4X348_9GLOM</name>
<gene>
    <name evidence="1" type="ORF">FWILDA_LOCUS18650</name>
</gene>
<reference evidence="1" key="1">
    <citation type="submission" date="2022-08" db="EMBL/GenBank/DDBJ databases">
        <authorList>
            <person name="Kallberg Y."/>
            <person name="Tangrot J."/>
            <person name="Rosling A."/>
        </authorList>
    </citation>
    <scope>NUCLEOTIDE SEQUENCE</scope>
    <source>
        <strain evidence="1">Wild A</strain>
    </source>
</reference>
<comment type="caution">
    <text evidence="1">The sequence shown here is derived from an EMBL/GenBank/DDBJ whole genome shotgun (WGS) entry which is preliminary data.</text>
</comment>
<dbReference type="AlphaFoldDB" id="A0A9W4X348"/>
<feature type="non-terminal residue" evidence="1">
    <location>
        <position position="132"/>
    </location>
</feature>
<proteinExistence type="predicted"/>
<dbReference type="OrthoDB" id="2442321at2759"/>
<feature type="non-terminal residue" evidence="1">
    <location>
        <position position="1"/>
    </location>
</feature>
<evidence type="ECO:0000313" key="2">
    <source>
        <dbReference type="Proteomes" id="UP001153678"/>
    </source>
</evidence>
<keyword evidence="2" id="KW-1185">Reference proteome</keyword>
<evidence type="ECO:0000313" key="1">
    <source>
        <dbReference type="EMBL" id="CAI2198594.1"/>
    </source>
</evidence>
<sequence>IRDYFDETPVEEWEYLHFLKSFEPVIMSTIDTVKDTDKGTWRNEQQRNTAIRLKGKNLLCVDNFWDEIEGKKMNLRKKREVVNMTNSVINNIEIDALEFIETARTEKKKMILSSLKRKPENVVNAGKRRKLP</sequence>
<organism evidence="1 2">
    <name type="scientific">Funneliformis geosporum</name>
    <dbReference type="NCBI Taxonomy" id="1117311"/>
    <lineage>
        <taxon>Eukaryota</taxon>
        <taxon>Fungi</taxon>
        <taxon>Fungi incertae sedis</taxon>
        <taxon>Mucoromycota</taxon>
        <taxon>Glomeromycotina</taxon>
        <taxon>Glomeromycetes</taxon>
        <taxon>Glomerales</taxon>
        <taxon>Glomeraceae</taxon>
        <taxon>Funneliformis</taxon>
    </lineage>
</organism>
<dbReference type="Proteomes" id="UP001153678">
    <property type="component" value="Unassembled WGS sequence"/>
</dbReference>
<dbReference type="EMBL" id="CAMKVN010019036">
    <property type="protein sequence ID" value="CAI2198594.1"/>
    <property type="molecule type" value="Genomic_DNA"/>
</dbReference>